<feature type="chain" id="PRO_5042241180" evidence="2">
    <location>
        <begin position="19"/>
        <end position="159"/>
    </location>
</feature>
<sequence>MLPTAFIIQFTVVSHAQALNLLWKTQGRKKKTKTQKNNGCALLSPNPDGFSLFTGKPEPSTNPTHAMSQPWSGPPSTGATHHPPIHPRPNGPDGMKLNTTKEKDSTLHTGNIEQPPRTTPYFCSPISTSASISMLVPNPLSHAAHQQPWMAVRGKHTRM</sequence>
<dbReference type="AlphaFoldDB" id="A0AAE0MKW3"/>
<protein>
    <submittedName>
        <fullName evidence="3">Uncharacterized protein</fullName>
    </submittedName>
</protein>
<dbReference type="Proteomes" id="UP001286456">
    <property type="component" value="Unassembled WGS sequence"/>
</dbReference>
<evidence type="ECO:0000313" key="3">
    <source>
        <dbReference type="EMBL" id="KAK3335885.1"/>
    </source>
</evidence>
<feature type="region of interest" description="Disordered" evidence="1">
    <location>
        <begin position="28"/>
        <end position="93"/>
    </location>
</feature>
<proteinExistence type="predicted"/>
<evidence type="ECO:0000256" key="2">
    <source>
        <dbReference type="SAM" id="SignalP"/>
    </source>
</evidence>
<feature type="signal peptide" evidence="2">
    <location>
        <begin position="1"/>
        <end position="18"/>
    </location>
</feature>
<reference evidence="3" key="2">
    <citation type="submission" date="2023-06" db="EMBL/GenBank/DDBJ databases">
        <authorList>
            <consortium name="Lawrence Berkeley National Laboratory"/>
            <person name="Haridas S."/>
            <person name="Hensen N."/>
            <person name="Bonometti L."/>
            <person name="Westerberg I."/>
            <person name="Brannstrom I.O."/>
            <person name="Guillou S."/>
            <person name="Cros-Aarteil S."/>
            <person name="Calhoun S."/>
            <person name="Kuo A."/>
            <person name="Mondo S."/>
            <person name="Pangilinan J."/>
            <person name="Riley R."/>
            <person name="Labutti K."/>
            <person name="Andreopoulos B."/>
            <person name="Lipzen A."/>
            <person name="Chen C."/>
            <person name="Yanf M."/>
            <person name="Daum C."/>
            <person name="Ng V."/>
            <person name="Clum A."/>
            <person name="Steindorff A."/>
            <person name="Ohm R."/>
            <person name="Martin F."/>
            <person name="Silar P."/>
            <person name="Natvig D."/>
            <person name="Lalanne C."/>
            <person name="Gautier V."/>
            <person name="Ament-Velasquez S.L."/>
            <person name="Kruys A."/>
            <person name="Hutchinson M.I."/>
            <person name="Powell A.J."/>
            <person name="Barry K."/>
            <person name="Miller A.N."/>
            <person name="Grigoriev I.V."/>
            <person name="Debuchy R."/>
            <person name="Gladieux P."/>
            <person name="Thoren M.H."/>
            <person name="Johannesson H."/>
        </authorList>
    </citation>
    <scope>NUCLEOTIDE SEQUENCE</scope>
    <source>
        <strain evidence="3">SMH4131-1</strain>
    </source>
</reference>
<keyword evidence="2" id="KW-0732">Signal</keyword>
<dbReference type="EMBL" id="JAUEPO010000001">
    <property type="protein sequence ID" value="KAK3335885.1"/>
    <property type="molecule type" value="Genomic_DNA"/>
</dbReference>
<gene>
    <name evidence="3" type="ORF">B0T19DRAFT_22432</name>
</gene>
<reference evidence="3" key="1">
    <citation type="journal article" date="2023" name="Mol. Phylogenet. Evol.">
        <title>Genome-scale phylogeny and comparative genomics of the fungal order Sordariales.</title>
        <authorList>
            <person name="Hensen N."/>
            <person name="Bonometti L."/>
            <person name="Westerberg I."/>
            <person name="Brannstrom I.O."/>
            <person name="Guillou S."/>
            <person name="Cros-Aarteil S."/>
            <person name="Calhoun S."/>
            <person name="Haridas S."/>
            <person name="Kuo A."/>
            <person name="Mondo S."/>
            <person name="Pangilinan J."/>
            <person name="Riley R."/>
            <person name="LaButti K."/>
            <person name="Andreopoulos B."/>
            <person name="Lipzen A."/>
            <person name="Chen C."/>
            <person name="Yan M."/>
            <person name="Daum C."/>
            <person name="Ng V."/>
            <person name="Clum A."/>
            <person name="Steindorff A."/>
            <person name="Ohm R.A."/>
            <person name="Martin F."/>
            <person name="Silar P."/>
            <person name="Natvig D.O."/>
            <person name="Lalanne C."/>
            <person name="Gautier V."/>
            <person name="Ament-Velasquez S.L."/>
            <person name="Kruys A."/>
            <person name="Hutchinson M.I."/>
            <person name="Powell A.J."/>
            <person name="Barry K."/>
            <person name="Miller A.N."/>
            <person name="Grigoriev I.V."/>
            <person name="Debuchy R."/>
            <person name="Gladieux P."/>
            <person name="Hiltunen Thoren M."/>
            <person name="Johannesson H."/>
        </authorList>
    </citation>
    <scope>NUCLEOTIDE SEQUENCE</scope>
    <source>
        <strain evidence="3">SMH4131-1</strain>
    </source>
</reference>
<feature type="compositionally biased region" description="Polar residues" evidence="1">
    <location>
        <begin position="59"/>
        <end position="79"/>
    </location>
</feature>
<keyword evidence="4" id="KW-1185">Reference proteome</keyword>
<evidence type="ECO:0000313" key="4">
    <source>
        <dbReference type="Proteomes" id="UP001286456"/>
    </source>
</evidence>
<comment type="caution">
    <text evidence="3">The sequence shown here is derived from an EMBL/GenBank/DDBJ whole genome shotgun (WGS) entry which is preliminary data.</text>
</comment>
<accession>A0AAE0MKW3</accession>
<evidence type="ECO:0000256" key="1">
    <source>
        <dbReference type="SAM" id="MobiDB-lite"/>
    </source>
</evidence>
<organism evidence="3 4">
    <name type="scientific">Cercophora scortea</name>
    <dbReference type="NCBI Taxonomy" id="314031"/>
    <lineage>
        <taxon>Eukaryota</taxon>
        <taxon>Fungi</taxon>
        <taxon>Dikarya</taxon>
        <taxon>Ascomycota</taxon>
        <taxon>Pezizomycotina</taxon>
        <taxon>Sordariomycetes</taxon>
        <taxon>Sordariomycetidae</taxon>
        <taxon>Sordariales</taxon>
        <taxon>Lasiosphaeriaceae</taxon>
        <taxon>Cercophora</taxon>
    </lineage>
</organism>
<name>A0AAE0MKW3_9PEZI</name>